<evidence type="ECO:0000313" key="2">
    <source>
        <dbReference type="Proteomes" id="UP000023152"/>
    </source>
</evidence>
<dbReference type="Proteomes" id="UP000023152">
    <property type="component" value="Unassembled WGS sequence"/>
</dbReference>
<reference evidence="1 2" key="1">
    <citation type="journal article" date="2013" name="Curr. Biol.">
        <title>The Genome of the Foraminiferan Reticulomyxa filosa.</title>
        <authorList>
            <person name="Glockner G."/>
            <person name="Hulsmann N."/>
            <person name="Schleicher M."/>
            <person name="Noegel A.A."/>
            <person name="Eichinger L."/>
            <person name="Gallinger C."/>
            <person name="Pawlowski J."/>
            <person name="Sierra R."/>
            <person name="Euteneuer U."/>
            <person name="Pillet L."/>
            <person name="Moustafa A."/>
            <person name="Platzer M."/>
            <person name="Groth M."/>
            <person name="Szafranski K."/>
            <person name="Schliwa M."/>
        </authorList>
    </citation>
    <scope>NUCLEOTIDE SEQUENCE [LARGE SCALE GENOMIC DNA]</scope>
</reference>
<sequence length="183" mass="21581">MTLTEFKLRNDIINKQIKSKISISIFYMNKEKEGTKEEEKDESKHWMKQTMDFSQNKNSIDNGVKEKMIICHYGNIDHQYEHNNSRLERWIRLMQLIANQKANVLLYIHVRSPNKAIEKDFEIRLCFFFGLNENHTGKSEDMDEVAIITTISPNECVVTVSEPNEECFVKKITTKGDIWKMTN</sequence>
<comment type="caution">
    <text evidence="1">The sequence shown here is derived from an EMBL/GenBank/DDBJ whole genome shotgun (WGS) entry which is preliminary data.</text>
</comment>
<gene>
    <name evidence="1" type="ORF">RFI_29808</name>
</gene>
<dbReference type="AlphaFoldDB" id="X6M134"/>
<keyword evidence="2" id="KW-1185">Reference proteome</keyword>
<name>X6M134_RETFI</name>
<organism evidence="1 2">
    <name type="scientific">Reticulomyxa filosa</name>
    <dbReference type="NCBI Taxonomy" id="46433"/>
    <lineage>
        <taxon>Eukaryota</taxon>
        <taxon>Sar</taxon>
        <taxon>Rhizaria</taxon>
        <taxon>Retaria</taxon>
        <taxon>Foraminifera</taxon>
        <taxon>Monothalamids</taxon>
        <taxon>Reticulomyxidae</taxon>
        <taxon>Reticulomyxa</taxon>
    </lineage>
</organism>
<evidence type="ECO:0000313" key="1">
    <source>
        <dbReference type="EMBL" id="ETO07584.1"/>
    </source>
</evidence>
<proteinExistence type="predicted"/>
<dbReference type="EMBL" id="ASPP01026003">
    <property type="protein sequence ID" value="ETO07584.1"/>
    <property type="molecule type" value="Genomic_DNA"/>
</dbReference>
<accession>X6M134</accession>
<protein>
    <submittedName>
        <fullName evidence="1">Uncharacterized protein</fullName>
    </submittedName>
</protein>